<feature type="binding site" evidence="8">
    <location>
        <position position="77"/>
    </location>
    <ligand>
        <name>Zn(2+)</name>
        <dbReference type="ChEBI" id="CHEBI:29105"/>
        <label>1</label>
    </ligand>
</feature>
<dbReference type="PANTHER" id="PTHR32481">
    <property type="entry name" value="AMINOPEPTIDASE"/>
    <property type="match status" value="1"/>
</dbReference>
<dbReference type="GO" id="GO:0006508">
    <property type="term" value="P:proteolysis"/>
    <property type="evidence" value="ECO:0007669"/>
    <property type="project" value="UniProtKB-KW"/>
</dbReference>
<keyword evidence="5" id="KW-0378">Hydrolase</keyword>
<dbReference type="AlphaFoldDB" id="A0A2K3UV90"/>
<feature type="binding site" evidence="8">
    <location>
        <position position="329"/>
    </location>
    <ligand>
        <name>Zn(2+)</name>
        <dbReference type="ChEBI" id="CHEBI:29105"/>
        <label>2</label>
    </ligand>
</feature>
<dbReference type="InterPro" id="IPR051464">
    <property type="entry name" value="Peptidase_M42_aminopept"/>
</dbReference>
<evidence type="ECO:0000256" key="2">
    <source>
        <dbReference type="ARBA" id="ARBA00022438"/>
    </source>
</evidence>
<dbReference type="SUPFAM" id="SSF101821">
    <property type="entry name" value="Aminopeptidase/glucanase lid domain"/>
    <property type="match status" value="1"/>
</dbReference>
<dbReference type="Proteomes" id="UP000236379">
    <property type="component" value="Unassembled WGS sequence"/>
</dbReference>
<dbReference type="Gene3D" id="2.40.30.40">
    <property type="entry name" value="Peptidase M42, domain 2"/>
    <property type="match status" value="1"/>
</dbReference>
<name>A0A2K3UV90_9DEIO</name>
<dbReference type="Gene3D" id="3.40.630.10">
    <property type="entry name" value="Zn peptidases"/>
    <property type="match status" value="1"/>
</dbReference>
<dbReference type="PIRSF" id="PIRSF001123">
    <property type="entry name" value="PepA_GA"/>
    <property type="match status" value="1"/>
</dbReference>
<evidence type="ECO:0000256" key="3">
    <source>
        <dbReference type="ARBA" id="ARBA00022670"/>
    </source>
</evidence>
<dbReference type="RefSeq" id="WP_103310074.1">
    <property type="nucleotide sequence ID" value="NZ_PPPD01000001.1"/>
</dbReference>
<dbReference type="CDD" id="cd05656">
    <property type="entry name" value="M42_Frv"/>
    <property type="match status" value="1"/>
</dbReference>
<dbReference type="InterPro" id="IPR008007">
    <property type="entry name" value="Peptidase_M42"/>
</dbReference>
<keyword evidence="3" id="KW-0645">Protease</keyword>
<reference evidence="9 10" key="1">
    <citation type="submission" date="2018-01" db="EMBL/GenBank/DDBJ databases">
        <title>Deinococcus koreensis sp. nov., a radiation-resistant bacterium isolated from river water.</title>
        <authorList>
            <person name="Choi A."/>
        </authorList>
    </citation>
    <scope>NUCLEOTIDE SEQUENCE [LARGE SCALE GENOMIC DNA]</scope>
    <source>
        <strain evidence="9 10">SJW1-2</strain>
    </source>
</reference>
<comment type="caution">
    <text evidence="9">The sequence shown here is derived from an EMBL/GenBank/DDBJ whole genome shotgun (WGS) entry which is preliminary data.</text>
</comment>
<evidence type="ECO:0000313" key="9">
    <source>
        <dbReference type="EMBL" id="PNY80430.1"/>
    </source>
</evidence>
<evidence type="ECO:0000256" key="4">
    <source>
        <dbReference type="ARBA" id="ARBA00022723"/>
    </source>
</evidence>
<dbReference type="InterPro" id="IPR023367">
    <property type="entry name" value="Peptidase_M42_dom2"/>
</dbReference>
<feature type="active site" description="Proton acceptor" evidence="7">
    <location>
        <position position="219"/>
    </location>
</feature>
<dbReference type="GO" id="GO:0046872">
    <property type="term" value="F:metal ion binding"/>
    <property type="evidence" value="ECO:0007669"/>
    <property type="project" value="UniProtKB-UniRule"/>
</dbReference>
<dbReference type="GO" id="GO:0004177">
    <property type="term" value="F:aminopeptidase activity"/>
    <property type="evidence" value="ECO:0007669"/>
    <property type="project" value="UniProtKB-UniRule"/>
</dbReference>
<evidence type="ECO:0000256" key="8">
    <source>
        <dbReference type="PIRSR" id="PIRSR001123-2"/>
    </source>
</evidence>
<dbReference type="EMBL" id="PPPD01000001">
    <property type="protein sequence ID" value="PNY80430.1"/>
    <property type="molecule type" value="Genomic_DNA"/>
</dbReference>
<dbReference type="SUPFAM" id="SSF53187">
    <property type="entry name" value="Zn-dependent exopeptidases"/>
    <property type="match status" value="1"/>
</dbReference>
<keyword evidence="2" id="KW-0031">Aminopeptidase</keyword>
<evidence type="ECO:0000256" key="6">
    <source>
        <dbReference type="PIRNR" id="PIRNR001123"/>
    </source>
</evidence>
<proteinExistence type="inferred from homology"/>
<accession>A0A2K3UV90</accession>
<dbReference type="PANTHER" id="PTHR32481:SF20">
    <property type="entry name" value="AMINOPEPTIDASE YSDC"/>
    <property type="match status" value="1"/>
</dbReference>
<evidence type="ECO:0000256" key="1">
    <source>
        <dbReference type="ARBA" id="ARBA00006272"/>
    </source>
</evidence>
<feature type="binding site" evidence="8">
    <location>
        <position position="220"/>
    </location>
    <ligand>
        <name>Zn(2+)</name>
        <dbReference type="ChEBI" id="CHEBI:29105"/>
        <label>2</label>
    </ligand>
</feature>
<comment type="cofactor">
    <cofactor evidence="8">
        <name>a divalent metal cation</name>
        <dbReference type="ChEBI" id="CHEBI:60240"/>
    </cofactor>
    <text evidence="8">Binds 2 divalent metal cations per subunit.</text>
</comment>
<keyword evidence="4 8" id="KW-0479">Metal-binding</keyword>
<protein>
    <submittedName>
        <fullName evidence="9">Endoglucanase</fullName>
    </submittedName>
</protein>
<evidence type="ECO:0000256" key="7">
    <source>
        <dbReference type="PIRSR" id="PIRSR001123-1"/>
    </source>
</evidence>
<feature type="binding site" evidence="8">
    <location>
        <position position="187"/>
    </location>
    <ligand>
        <name>Zn(2+)</name>
        <dbReference type="ChEBI" id="CHEBI:29105"/>
        <label>1</label>
    </ligand>
</feature>
<dbReference type="OrthoDB" id="9772053at2"/>
<feature type="binding site" evidence="8">
    <location>
        <position position="242"/>
    </location>
    <ligand>
        <name>Zn(2+)</name>
        <dbReference type="ChEBI" id="CHEBI:29105"/>
        <label>1</label>
    </ligand>
</feature>
<gene>
    <name evidence="9" type="ORF">CVO96_02740</name>
</gene>
<feature type="binding site" evidence="8">
    <location>
        <position position="187"/>
    </location>
    <ligand>
        <name>Zn(2+)</name>
        <dbReference type="ChEBI" id="CHEBI:29105"/>
        <label>2</label>
    </ligand>
</feature>
<evidence type="ECO:0000256" key="5">
    <source>
        <dbReference type="ARBA" id="ARBA00022801"/>
    </source>
</evidence>
<organism evidence="9 10">
    <name type="scientific">Deinococcus koreensis</name>
    <dbReference type="NCBI Taxonomy" id="2054903"/>
    <lineage>
        <taxon>Bacteria</taxon>
        <taxon>Thermotogati</taxon>
        <taxon>Deinococcota</taxon>
        <taxon>Deinococci</taxon>
        <taxon>Deinococcales</taxon>
        <taxon>Deinococcaceae</taxon>
        <taxon>Deinococcus</taxon>
    </lineage>
</organism>
<sequence>MVVSIPACPTLFRVTTINKDFLFDLLREAAPSGAERRAADVWLREAAGFARTSEDHYGNVYAELGPEGAPAIALMGHLDEIGLIVSHIGDEGFLSVLGVGGWDPQVLVGQRIRLLAPGGDLIGVVGKKAIHVMETEDRAKASKLDELWIDTGLDKAEVQERIPVGTYGVIEQPPIMVGERIVSRAIDNRIGAFIVLEALRAIQDAPLRHRIVAVGTSQEEIGVFGAQVSGHRLDPIAGIVVDVTHETKQPGVKEQKYGVVPFGSGANLSVGPMTNPVLMRQLTEAAREDGIPLTLSASGNYSGTDADALTLVRGGVPTAVVSIPNRYMHSPSEMIDVRDVRACIDIIAAWLRRVEESPSFLR</sequence>
<keyword evidence="10" id="KW-1185">Reference proteome</keyword>
<dbReference type="Pfam" id="PF05343">
    <property type="entry name" value="Peptidase_M42"/>
    <property type="match status" value="1"/>
</dbReference>
<evidence type="ECO:0000313" key="10">
    <source>
        <dbReference type="Proteomes" id="UP000236379"/>
    </source>
</evidence>
<comment type="similarity">
    <text evidence="1 6">Belongs to the peptidase M42 family.</text>
</comment>